<dbReference type="AlphaFoldDB" id="G3BES6"/>
<reference evidence="1 2" key="1">
    <citation type="journal article" date="2011" name="Proc. Natl. Acad. Sci. U.S.A.">
        <title>Comparative genomics of xylose-fermenting fungi for enhanced biofuel production.</title>
        <authorList>
            <person name="Wohlbach D.J."/>
            <person name="Kuo A."/>
            <person name="Sato T.K."/>
            <person name="Potts K.M."/>
            <person name="Salamov A.A."/>
            <person name="LaButti K.M."/>
            <person name="Sun H."/>
            <person name="Clum A."/>
            <person name="Pangilinan J.L."/>
            <person name="Lindquist E.A."/>
            <person name="Lucas S."/>
            <person name="Lapidus A."/>
            <person name="Jin M."/>
            <person name="Gunawan C."/>
            <person name="Balan V."/>
            <person name="Dale B.E."/>
            <person name="Jeffries T.W."/>
            <person name="Zinkel R."/>
            <person name="Barry K.W."/>
            <person name="Grigoriev I.V."/>
            <person name="Gasch A.P."/>
        </authorList>
    </citation>
    <scope>NUCLEOTIDE SEQUENCE [LARGE SCALE GENOMIC DNA]</scope>
    <source>
        <strain evidence="2">ATCC 10573 / BCRC 21748 / CBS 615 / JCM 9827 / NBRC 10315 / NRRL Y-1498 / VKM Y-70</strain>
    </source>
</reference>
<gene>
    <name evidence="1" type="ORF">CANTEDRAFT_96030</name>
</gene>
<dbReference type="EMBL" id="GL996528">
    <property type="protein sequence ID" value="EGV60581.1"/>
    <property type="molecule type" value="Genomic_DNA"/>
</dbReference>
<dbReference type="Proteomes" id="UP000000707">
    <property type="component" value="Unassembled WGS sequence"/>
</dbReference>
<name>G3BES6_CANTC</name>
<proteinExistence type="predicted"/>
<protein>
    <submittedName>
        <fullName evidence="1">Uncharacterized protein</fullName>
    </submittedName>
</protein>
<accession>G3BES6</accession>
<sequence length="465" mass="54433">MVSRNSPMELLDPLNLLRLRFSRTFYWFNHYFDLFRLLHYQNLSIILKDALHIVNQQLVIFHDKTLMKHKQFLLKQLTLSPPNLDLTACSSTLEKLSSIREIRGAIHLRYSSDIHIPESLHVCWISFNVHKIVTPPYVALKRWRQFFFDKWISSNSQFRFQTGRVASTNKNLDNYDLLKSVTIPSELSVSRLNLFIKNFQLVTGCQLEPVQDISQVDDLKQSILAVGHLSIDPASIFDFSSFEISLLSYWIKHFSFSFEKFQVFENILPFLNNDKYTPELGTASPSLRFPRFYNFLVSNGVRFSFTNLNLCKFSMLSFICTQQIKTLQFFTRLFLHNLVKGELVVDELNTLVLEHLKEFQLQAKAIINNVVHHQLATAYRGQTSSFSRHVTLVQFTQLHGGPKSRVYRVVASRFIEGILSRSANGIFDAQRAEMERFCRSFHRLFRYYYGILHPTLNWIYQDLGL</sequence>
<evidence type="ECO:0000313" key="1">
    <source>
        <dbReference type="EMBL" id="EGV60581.1"/>
    </source>
</evidence>
<organism evidence="2">
    <name type="scientific">Candida tenuis (strain ATCC 10573 / BCRC 21748 / CBS 615 / JCM 9827 / NBRC 10315 / NRRL Y-1498 / VKM Y-70)</name>
    <name type="common">Yeast</name>
    <name type="synonym">Yamadazyma tenuis</name>
    <dbReference type="NCBI Taxonomy" id="590646"/>
    <lineage>
        <taxon>Eukaryota</taxon>
        <taxon>Fungi</taxon>
        <taxon>Dikarya</taxon>
        <taxon>Ascomycota</taxon>
        <taxon>Saccharomycotina</taxon>
        <taxon>Pichiomycetes</taxon>
        <taxon>Debaryomycetaceae</taxon>
        <taxon>Yamadazyma</taxon>
    </lineage>
</organism>
<evidence type="ECO:0000313" key="2">
    <source>
        <dbReference type="Proteomes" id="UP000000707"/>
    </source>
</evidence>
<dbReference type="OrthoDB" id="4019088at2759"/>
<keyword evidence="2" id="KW-1185">Reference proteome</keyword>